<evidence type="ECO:0000313" key="6">
    <source>
        <dbReference type="Proteomes" id="UP000765802"/>
    </source>
</evidence>
<organism evidence="5 6">
    <name type="scientific">Flavihumibacter stibioxidans</name>
    <dbReference type="NCBI Taxonomy" id="1834163"/>
    <lineage>
        <taxon>Bacteria</taxon>
        <taxon>Pseudomonadati</taxon>
        <taxon>Bacteroidota</taxon>
        <taxon>Chitinophagia</taxon>
        <taxon>Chitinophagales</taxon>
        <taxon>Chitinophagaceae</taxon>
        <taxon>Flavihumibacter</taxon>
    </lineage>
</organism>
<dbReference type="Gene3D" id="1.10.490.10">
    <property type="entry name" value="Globins"/>
    <property type="match status" value="1"/>
</dbReference>
<gene>
    <name evidence="5" type="ORF">BC349_15675</name>
</gene>
<dbReference type="CDD" id="cd08916">
    <property type="entry name" value="TrHb3_P"/>
    <property type="match status" value="1"/>
</dbReference>
<dbReference type="InterPro" id="IPR001486">
    <property type="entry name" value="Hemoglobin_trunc"/>
</dbReference>
<keyword evidence="4" id="KW-0408">Iron</keyword>
<comment type="caution">
    <text evidence="5">The sequence shown here is derived from an EMBL/GenBank/DDBJ whole genome shotgun (WGS) entry which is preliminary data.</text>
</comment>
<keyword evidence="2" id="KW-0349">Heme</keyword>
<evidence type="ECO:0000313" key="5">
    <source>
        <dbReference type="EMBL" id="MBC6492500.1"/>
    </source>
</evidence>
<proteinExistence type="predicted"/>
<dbReference type="EMBL" id="MBUA01000028">
    <property type="protein sequence ID" value="MBC6492500.1"/>
    <property type="molecule type" value="Genomic_DNA"/>
</dbReference>
<evidence type="ECO:0000256" key="2">
    <source>
        <dbReference type="ARBA" id="ARBA00022617"/>
    </source>
</evidence>
<dbReference type="Proteomes" id="UP000765802">
    <property type="component" value="Unassembled WGS sequence"/>
</dbReference>
<dbReference type="InterPro" id="IPR009050">
    <property type="entry name" value="Globin-like_sf"/>
</dbReference>
<protein>
    <submittedName>
        <fullName evidence="5">Hemoglobin-like protein</fullName>
    </submittedName>
</protein>
<keyword evidence="1" id="KW-0813">Transport</keyword>
<keyword evidence="6" id="KW-1185">Reference proteome</keyword>
<reference evidence="5 6" key="1">
    <citation type="submission" date="2016-07" db="EMBL/GenBank/DDBJ databases">
        <title>Genome analysis of Flavihumibacter stibioxidans YS-17.</title>
        <authorList>
            <person name="Shi K."/>
            <person name="Han Y."/>
            <person name="Wang G."/>
        </authorList>
    </citation>
    <scope>NUCLEOTIDE SEQUENCE [LARGE SCALE GENOMIC DNA]</scope>
    <source>
        <strain evidence="5 6">YS-17</strain>
    </source>
</reference>
<dbReference type="InterPro" id="IPR012292">
    <property type="entry name" value="Globin/Proto"/>
</dbReference>
<dbReference type="SUPFAM" id="SSF46458">
    <property type="entry name" value="Globin-like"/>
    <property type="match status" value="1"/>
</dbReference>
<sequence length="126" mass="14997">MKRDINNRQDIEMLINSFYEVVKQDPVIGHFFSDVVKVNWEKHLPVMYDFWENILFYSGSYTGNPMAVHKHLHSLHPLTKENFDQWLRIFKSTARNLFEGDNTELIIQRAQSIAMVMELKIVRGER</sequence>
<dbReference type="Pfam" id="PF01152">
    <property type="entry name" value="Bac_globin"/>
    <property type="match status" value="1"/>
</dbReference>
<name>A0ABR7MBT6_9BACT</name>
<accession>A0ABR7MBT6</accession>
<keyword evidence="3" id="KW-0479">Metal-binding</keyword>
<evidence type="ECO:0000256" key="3">
    <source>
        <dbReference type="ARBA" id="ARBA00022723"/>
    </source>
</evidence>
<evidence type="ECO:0000256" key="1">
    <source>
        <dbReference type="ARBA" id="ARBA00022448"/>
    </source>
</evidence>
<dbReference type="RefSeq" id="WP_187257968.1">
    <property type="nucleotide sequence ID" value="NZ_JBHULF010000020.1"/>
</dbReference>
<evidence type="ECO:0000256" key="4">
    <source>
        <dbReference type="ARBA" id="ARBA00023004"/>
    </source>
</evidence>